<proteinExistence type="predicted"/>
<comment type="caution">
    <text evidence="2">The sequence shown here is derived from an EMBL/GenBank/DDBJ whole genome shotgun (WGS) entry which is preliminary data.</text>
</comment>
<protein>
    <submittedName>
        <fullName evidence="2">Uncharacterized protein</fullName>
    </submittedName>
</protein>
<dbReference type="EMBL" id="ANOF01000127">
    <property type="protein sequence ID" value="EMI25367.1"/>
    <property type="molecule type" value="Genomic_DNA"/>
</dbReference>
<evidence type="ECO:0000256" key="1">
    <source>
        <dbReference type="SAM" id="MobiDB-lite"/>
    </source>
</evidence>
<dbReference type="AlphaFoldDB" id="M5SCH2"/>
<dbReference type="Proteomes" id="UP000011996">
    <property type="component" value="Unassembled WGS sequence"/>
</dbReference>
<organism evidence="2 3">
    <name type="scientific">Rhodopirellula europaea SH398</name>
    <dbReference type="NCBI Taxonomy" id="1263868"/>
    <lineage>
        <taxon>Bacteria</taxon>
        <taxon>Pseudomonadati</taxon>
        <taxon>Planctomycetota</taxon>
        <taxon>Planctomycetia</taxon>
        <taxon>Pirellulales</taxon>
        <taxon>Pirellulaceae</taxon>
        <taxon>Rhodopirellula</taxon>
    </lineage>
</organism>
<gene>
    <name evidence="2" type="ORF">RESH_04092</name>
</gene>
<evidence type="ECO:0000313" key="2">
    <source>
        <dbReference type="EMBL" id="EMI25367.1"/>
    </source>
</evidence>
<name>M5SCH2_9BACT</name>
<feature type="compositionally biased region" description="Basic residues" evidence="1">
    <location>
        <begin position="24"/>
        <end position="42"/>
    </location>
</feature>
<reference evidence="2 3" key="1">
    <citation type="journal article" date="2013" name="Mar. Genomics">
        <title>Expression of sulfatases in Rhodopirellula baltica and the diversity of sulfatases in the genus Rhodopirellula.</title>
        <authorList>
            <person name="Wegner C.E."/>
            <person name="Richter-Heitmann T."/>
            <person name="Klindworth A."/>
            <person name="Klockow C."/>
            <person name="Richter M."/>
            <person name="Achstetter T."/>
            <person name="Glockner F.O."/>
            <person name="Harder J."/>
        </authorList>
    </citation>
    <scope>NUCLEOTIDE SEQUENCE [LARGE SCALE GENOMIC DNA]</scope>
    <source>
        <strain evidence="2 3">SH398</strain>
    </source>
</reference>
<evidence type="ECO:0000313" key="3">
    <source>
        <dbReference type="Proteomes" id="UP000011996"/>
    </source>
</evidence>
<feature type="region of interest" description="Disordered" evidence="1">
    <location>
        <begin position="15"/>
        <end position="65"/>
    </location>
</feature>
<sequence length="65" mass="7585">MHRLQHVLFAVQKDRQARPGSVRVRLKNSRRYLRQRLTKSRRNKADPASLGSSTQRPSPLDFLSD</sequence>
<accession>M5SCH2</accession>